<accession>A0A9E3LV78</accession>
<feature type="region of interest" description="Disordered" evidence="1">
    <location>
        <begin position="544"/>
        <end position="563"/>
    </location>
</feature>
<reference evidence="2" key="2">
    <citation type="journal article" date="2022" name="Microbiol. Resour. Announc.">
        <title>Metagenome Sequencing to Explore Phylogenomics of Terrestrial Cyanobacteria.</title>
        <authorList>
            <person name="Ward R.D."/>
            <person name="Stajich J.E."/>
            <person name="Johansen J.R."/>
            <person name="Huntemann M."/>
            <person name="Clum A."/>
            <person name="Foster B."/>
            <person name="Foster B."/>
            <person name="Roux S."/>
            <person name="Palaniappan K."/>
            <person name="Varghese N."/>
            <person name="Mukherjee S."/>
            <person name="Reddy T.B.K."/>
            <person name="Daum C."/>
            <person name="Copeland A."/>
            <person name="Chen I.A."/>
            <person name="Ivanova N.N."/>
            <person name="Kyrpides N.C."/>
            <person name="Shapiro N."/>
            <person name="Eloe-Fadrosh E.A."/>
            <person name="Pietrasiak N."/>
        </authorList>
    </citation>
    <scope>NUCLEOTIDE SEQUENCE</scope>
    <source>
        <strain evidence="2">HA4357-MV3</strain>
    </source>
</reference>
<evidence type="ECO:0000256" key="1">
    <source>
        <dbReference type="SAM" id="MobiDB-lite"/>
    </source>
</evidence>
<protein>
    <submittedName>
        <fullName evidence="2">S-layer family protein</fullName>
    </submittedName>
</protein>
<feature type="compositionally biased region" description="Polar residues" evidence="1">
    <location>
        <begin position="481"/>
        <end position="491"/>
    </location>
</feature>
<dbReference type="Proteomes" id="UP000813215">
    <property type="component" value="Unassembled WGS sequence"/>
</dbReference>
<feature type="compositionally biased region" description="Polar residues" evidence="1">
    <location>
        <begin position="544"/>
        <end position="555"/>
    </location>
</feature>
<dbReference type="InterPro" id="IPR011050">
    <property type="entry name" value="Pectin_lyase_fold/virulence"/>
</dbReference>
<dbReference type="SUPFAM" id="SSF51126">
    <property type="entry name" value="Pectin lyase-like"/>
    <property type="match status" value="3"/>
</dbReference>
<evidence type="ECO:0000313" key="3">
    <source>
        <dbReference type="Proteomes" id="UP000813215"/>
    </source>
</evidence>
<feature type="compositionally biased region" description="Low complexity" evidence="1">
    <location>
        <begin position="498"/>
        <end position="519"/>
    </location>
</feature>
<gene>
    <name evidence="2" type="ORF">KME28_19230</name>
</gene>
<reference evidence="2" key="1">
    <citation type="submission" date="2021-05" db="EMBL/GenBank/DDBJ databases">
        <authorList>
            <person name="Pietrasiak N."/>
            <person name="Ward R."/>
            <person name="Stajich J.E."/>
            <person name="Kurbessoian T."/>
        </authorList>
    </citation>
    <scope>NUCLEOTIDE SEQUENCE</scope>
    <source>
        <strain evidence="2">HA4357-MV3</strain>
    </source>
</reference>
<dbReference type="InterPro" id="IPR012334">
    <property type="entry name" value="Pectin_lyas_fold"/>
</dbReference>
<feature type="compositionally biased region" description="Polar residues" evidence="1">
    <location>
        <begin position="452"/>
        <end position="472"/>
    </location>
</feature>
<comment type="caution">
    <text evidence="2">The sequence shown here is derived from an EMBL/GenBank/DDBJ whole genome shotgun (WGS) entry which is preliminary data.</text>
</comment>
<dbReference type="AlphaFoldDB" id="A0A9E3LV78"/>
<feature type="region of interest" description="Disordered" evidence="1">
    <location>
        <begin position="441"/>
        <end position="520"/>
    </location>
</feature>
<dbReference type="Gene3D" id="2.160.20.10">
    <property type="entry name" value="Single-stranded right-handed beta-helix, Pectin lyase-like"/>
    <property type="match status" value="2"/>
</dbReference>
<evidence type="ECO:0000313" key="2">
    <source>
        <dbReference type="EMBL" id="MBW4433785.1"/>
    </source>
</evidence>
<dbReference type="EMBL" id="JAHHHW010000113">
    <property type="protein sequence ID" value="MBW4433785.1"/>
    <property type="molecule type" value="Genomic_DNA"/>
</dbReference>
<organism evidence="2 3">
    <name type="scientific">Pelatocladus maniniholoensis HA4357-MV3</name>
    <dbReference type="NCBI Taxonomy" id="1117104"/>
    <lineage>
        <taxon>Bacteria</taxon>
        <taxon>Bacillati</taxon>
        <taxon>Cyanobacteriota</taxon>
        <taxon>Cyanophyceae</taxon>
        <taxon>Nostocales</taxon>
        <taxon>Nostocaceae</taxon>
        <taxon>Pelatocladus</taxon>
    </lineage>
</organism>
<name>A0A9E3LV78_9NOST</name>
<sequence>MTIKTQKLFVQDGARVSAGTFGAGNSGKLNVTAETIELIGTTPNGQFPSGLFAQAEQYSAEQYSTGNAGDLTINTQKLFVRDGAWVSASTFGRGKGGNLNVTAETIELIGTSLNGQLLSSLFAQAAQGLTGNAGDLTIKTQKLFVRDGAQVGASTFGAGNSGNLNVTAETIELIGTSANGQFRSGLFAQANPGSRGNAGDLTINTQKLFVRDGAKVSASTFGAGNSGKLNVTAETIELIGTTPNGQLPSGLFAQAEQYSTGNAGDLTINTQKLFVRDGAGVFVRSLGTGNAGNLKVTARFIKLDNQGSLTASTSSGDGGNITLSVQDYLFMRRNSNISASGGNNGGNIFINNNPGYRGFVIATPVQNSDITANASTGQGGKVIINSYGIFGFVPRSREDSELRSNGFDPSKLPTNDITAISQQSPTLSGTVEINTLDVDPSQGLLELPDNPTDPSSQIAQNPCQQGAGSSFIITGRGGLPSSPNDGFSSDNVRIDLVNPSTSSSSSQNSTINQPTTQPTAKKIIPAQGWIFNDKGEVVLTAYDPTTTTAQRTSKPTAACPAPF</sequence>
<proteinExistence type="predicted"/>